<feature type="transmembrane region" description="Helical" evidence="6">
    <location>
        <begin position="42"/>
        <end position="63"/>
    </location>
</feature>
<dbReference type="InterPro" id="IPR036097">
    <property type="entry name" value="HisK_dim/P_sf"/>
</dbReference>
<accession>Q3SRS6</accession>
<dbReference type="HOGENOM" id="CLU_000445_114_71_5"/>
<dbReference type="InterPro" id="IPR004358">
    <property type="entry name" value="Sig_transdc_His_kin-like_C"/>
</dbReference>
<gene>
    <name evidence="8" type="ordered locus">Nwi_1754</name>
</gene>
<dbReference type="EC" id="2.7.13.3" evidence="2"/>
<dbReference type="CDD" id="cd00082">
    <property type="entry name" value="HisKA"/>
    <property type="match status" value="1"/>
</dbReference>
<evidence type="ECO:0000256" key="5">
    <source>
        <dbReference type="ARBA" id="ARBA00022777"/>
    </source>
</evidence>
<dbReference type="SMART" id="SM00387">
    <property type="entry name" value="HATPase_c"/>
    <property type="match status" value="1"/>
</dbReference>
<feature type="transmembrane region" description="Helical" evidence="6">
    <location>
        <begin position="215"/>
        <end position="236"/>
    </location>
</feature>
<evidence type="ECO:0000256" key="6">
    <source>
        <dbReference type="SAM" id="Phobius"/>
    </source>
</evidence>
<dbReference type="PANTHER" id="PTHR42878">
    <property type="entry name" value="TWO-COMPONENT HISTIDINE KINASE"/>
    <property type="match status" value="1"/>
</dbReference>
<dbReference type="AlphaFoldDB" id="Q3SRS6"/>
<dbReference type="SMART" id="SM00388">
    <property type="entry name" value="HisKA"/>
    <property type="match status" value="1"/>
</dbReference>
<organism evidence="8 9">
    <name type="scientific">Nitrobacter winogradskyi (strain ATCC 25391 / DSM 10237 / CIP 104748 / NCIMB 11846 / Nb-255)</name>
    <dbReference type="NCBI Taxonomy" id="323098"/>
    <lineage>
        <taxon>Bacteria</taxon>
        <taxon>Pseudomonadati</taxon>
        <taxon>Pseudomonadota</taxon>
        <taxon>Alphaproteobacteria</taxon>
        <taxon>Hyphomicrobiales</taxon>
        <taxon>Nitrobacteraceae</taxon>
        <taxon>Nitrobacter</taxon>
    </lineage>
</organism>
<sequence>MRAEGFSKRPVNARGRFRLSRSEYDEIVAPRARTSRPALSQLLLLTAGLVVLTLISVISIYLVNKARDDTRWVLRSMEVENEISLAQLQIQRAESSQRSFLLTQRPEFRAAFEDASGRIPLSFERLRVLTKENPYQQQRLQQMVPLTSQRIEQLRQSIDLALTNRLDQAVESARREAGQDATRQIRDLGNEMRTEANRLLAARTASADASQSRSALITSVGSGLVVLFAGLSIYLVRRSNRERDLANARLRDINLNLESTIEKRTSDLREANDEIQRFAYIVSHDLRSPLVNIMGFTSELEELRGDIFRRIAELSRPDSLPPPGVNDPASAAEPVLDGPDEQLSQDFTEALGFIKSSIAKMDRLIGAILSLTREGRREFHPVSIAMRDLIEGIVSTVAHQAAEADAQIRVEPLPDIVTDRIAIEQIFSNLIDNALKYLKPDVPGDIAISGRRKLGFAIFEITDNGRGIDPKDHQRIFDLFRRAGPQDRPGQGIGLAHVRALVRRLGGTISVSSKLGAGTTFTVTLPSTWMVTNRDEQS</sequence>
<dbReference type="InterPro" id="IPR050351">
    <property type="entry name" value="BphY/WalK/GraS-like"/>
</dbReference>
<dbReference type="InterPro" id="IPR003594">
    <property type="entry name" value="HATPase_dom"/>
</dbReference>
<evidence type="ECO:0000256" key="3">
    <source>
        <dbReference type="ARBA" id="ARBA00022553"/>
    </source>
</evidence>
<dbReference type="EMBL" id="CP000115">
    <property type="protein sequence ID" value="ABA05015.1"/>
    <property type="molecule type" value="Genomic_DNA"/>
</dbReference>
<reference evidence="8 9" key="1">
    <citation type="journal article" date="2006" name="Appl. Environ. Microbiol.">
        <title>Genome sequence of the chemolithoautotrophic nitrite-oxidizing bacterium Nitrobacter winogradskyi Nb-255.</title>
        <authorList>
            <person name="Starkenburg S.R."/>
            <person name="Chain P.S."/>
            <person name="Sayavedra-Soto L.A."/>
            <person name="Hauser L."/>
            <person name="Land M.L."/>
            <person name="Larimer F.W."/>
            <person name="Malfatti S.A."/>
            <person name="Klotz M.G."/>
            <person name="Bottomley P.J."/>
            <person name="Arp D.J."/>
            <person name="Hickey W.J."/>
        </authorList>
    </citation>
    <scope>NUCLEOTIDE SEQUENCE [LARGE SCALE GENOMIC DNA]</scope>
    <source>
        <strain evidence="9">ATCC 25391 / DSM 10237 / CIP 104748 / NCIMB 11846 / Nb-255</strain>
    </source>
</reference>
<keyword evidence="5 8" id="KW-0418">Kinase</keyword>
<keyword evidence="9" id="KW-1185">Reference proteome</keyword>
<evidence type="ECO:0000313" key="8">
    <source>
        <dbReference type="EMBL" id="ABA05015.1"/>
    </source>
</evidence>
<dbReference type="Proteomes" id="UP000002531">
    <property type="component" value="Chromosome"/>
</dbReference>
<dbReference type="GO" id="GO:0007234">
    <property type="term" value="P:osmosensory signaling via phosphorelay pathway"/>
    <property type="evidence" value="ECO:0007669"/>
    <property type="project" value="TreeGrafter"/>
</dbReference>
<evidence type="ECO:0000259" key="7">
    <source>
        <dbReference type="PROSITE" id="PS50109"/>
    </source>
</evidence>
<keyword evidence="3" id="KW-0597">Phosphoprotein</keyword>
<dbReference type="GO" id="GO:0000155">
    <property type="term" value="F:phosphorelay sensor kinase activity"/>
    <property type="evidence" value="ECO:0007669"/>
    <property type="project" value="InterPro"/>
</dbReference>
<dbReference type="InterPro" id="IPR005467">
    <property type="entry name" value="His_kinase_dom"/>
</dbReference>
<dbReference type="eggNOG" id="COG4251">
    <property type="taxonomic scope" value="Bacteria"/>
</dbReference>
<dbReference type="Pfam" id="PF05227">
    <property type="entry name" value="CHASE3"/>
    <property type="match status" value="1"/>
</dbReference>
<feature type="domain" description="Histidine kinase" evidence="7">
    <location>
        <begin position="281"/>
        <end position="529"/>
    </location>
</feature>
<dbReference type="Pfam" id="PF02518">
    <property type="entry name" value="HATPase_c"/>
    <property type="match status" value="1"/>
</dbReference>
<dbReference type="PANTHER" id="PTHR42878:SF15">
    <property type="entry name" value="BACTERIOPHYTOCHROME"/>
    <property type="match status" value="1"/>
</dbReference>
<proteinExistence type="predicted"/>
<dbReference type="PRINTS" id="PR00344">
    <property type="entry name" value="BCTRLSENSOR"/>
</dbReference>
<keyword evidence="6" id="KW-1133">Transmembrane helix</keyword>
<dbReference type="SUPFAM" id="SSF55874">
    <property type="entry name" value="ATPase domain of HSP90 chaperone/DNA topoisomerase II/histidine kinase"/>
    <property type="match status" value="1"/>
</dbReference>
<protein>
    <recommendedName>
        <fullName evidence="2">histidine kinase</fullName>
        <ecNumber evidence="2">2.7.13.3</ecNumber>
    </recommendedName>
</protein>
<dbReference type="PROSITE" id="PS50109">
    <property type="entry name" value="HIS_KIN"/>
    <property type="match status" value="1"/>
</dbReference>
<dbReference type="STRING" id="323098.Nwi_1754"/>
<dbReference type="CDD" id="cd00075">
    <property type="entry name" value="HATPase"/>
    <property type="match status" value="1"/>
</dbReference>
<dbReference type="SUPFAM" id="SSF47384">
    <property type="entry name" value="Homodimeric domain of signal transducing histidine kinase"/>
    <property type="match status" value="1"/>
</dbReference>
<dbReference type="eggNOG" id="COG5278">
    <property type="taxonomic scope" value="Bacteria"/>
</dbReference>
<dbReference type="InterPro" id="IPR036890">
    <property type="entry name" value="HATPase_C_sf"/>
</dbReference>
<comment type="catalytic activity">
    <reaction evidence="1">
        <text>ATP + protein L-histidine = ADP + protein N-phospho-L-histidine.</text>
        <dbReference type="EC" id="2.7.13.3"/>
    </reaction>
</comment>
<dbReference type="KEGG" id="nwi:Nwi_1754"/>
<dbReference type="Gene3D" id="3.30.565.10">
    <property type="entry name" value="Histidine kinase-like ATPase, C-terminal domain"/>
    <property type="match status" value="1"/>
</dbReference>
<dbReference type="GO" id="GO:0000156">
    <property type="term" value="F:phosphorelay response regulator activity"/>
    <property type="evidence" value="ECO:0007669"/>
    <property type="project" value="TreeGrafter"/>
</dbReference>
<dbReference type="Gene3D" id="1.10.287.130">
    <property type="match status" value="1"/>
</dbReference>
<evidence type="ECO:0000256" key="2">
    <source>
        <dbReference type="ARBA" id="ARBA00012438"/>
    </source>
</evidence>
<evidence type="ECO:0000256" key="1">
    <source>
        <dbReference type="ARBA" id="ARBA00000085"/>
    </source>
</evidence>
<dbReference type="InterPro" id="IPR007891">
    <property type="entry name" value="CHASE3"/>
</dbReference>
<dbReference type="GO" id="GO:0030295">
    <property type="term" value="F:protein kinase activator activity"/>
    <property type="evidence" value="ECO:0007669"/>
    <property type="project" value="TreeGrafter"/>
</dbReference>
<dbReference type="CDD" id="cd19410">
    <property type="entry name" value="HK9-like_sensor"/>
    <property type="match status" value="1"/>
</dbReference>
<evidence type="ECO:0000313" key="9">
    <source>
        <dbReference type="Proteomes" id="UP000002531"/>
    </source>
</evidence>
<keyword evidence="6" id="KW-0812">Transmembrane</keyword>
<name>Q3SRS6_NITWN</name>
<keyword evidence="4 8" id="KW-0808">Transferase</keyword>
<evidence type="ECO:0000256" key="4">
    <source>
        <dbReference type="ARBA" id="ARBA00022679"/>
    </source>
</evidence>
<dbReference type="InterPro" id="IPR003661">
    <property type="entry name" value="HisK_dim/P_dom"/>
</dbReference>
<keyword evidence="6" id="KW-0472">Membrane</keyword>